<gene>
    <name evidence="1" type="ORF">PHET_00463</name>
</gene>
<organism evidence="1 2">
    <name type="scientific">Paragonimus heterotremus</name>
    <dbReference type="NCBI Taxonomy" id="100268"/>
    <lineage>
        <taxon>Eukaryota</taxon>
        <taxon>Metazoa</taxon>
        <taxon>Spiralia</taxon>
        <taxon>Lophotrochozoa</taxon>
        <taxon>Platyhelminthes</taxon>
        <taxon>Trematoda</taxon>
        <taxon>Digenea</taxon>
        <taxon>Plagiorchiida</taxon>
        <taxon>Troglotremata</taxon>
        <taxon>Troglotrematidae</taxon>
        <taxon>Paragonimus</taxon>
    </lineage>
</organism>
<dbReference type="AlphaFoldDB" id="A0A8J4WM38"/>
<evidence type="ECO:0000313" key="1">
    <source>
        <dbReference type="EMBL" id="KAF5406044.1"/>
    </source>
</evidence>
<protein>
    <submittedName>
        <fullName evidence="1">Uncharacterized protein</fullName>
    </submittedName>
</protein>
<sequence>MSASYVTRIIETVWCRSSLSTSNFEKKTTIESKRVCTAPSSNTTIPSNKPSFVVITNVLRTCCSFSMNIFLP</sequence>
<dbReference type="Proteomes" id="UP000748531">
    <property type="component" value="Unassembled WGS sequence"/>
</dbReference>
<proteinExistence type="predicted"/>
<dbReference type="EMBL" id="LUCH01000115">
    <property type="protein sequence ID" value="KAF5406044.1"/>
    <property type="molecule type" value="Genomic_DNA"/>
</dbReference>
<accession>A0A8J4WM38</accession>
<evidence type="ECO:0000313" key="2">
    <source>
        <dbReference type="Proteomes" id="UP000748531"/>
    </source>
</evidence>
<comment type="caution">
    <text evidence="1">The sequence shown here is derived from an EMBL/GenBank/DDBJ whole genome shotgun (WGS) entry which is preliminary data.</text>
</comment>
<reference evidence="1" key="1">
    <citation type="submission" date="2019-05" db="EMBL/GenBank/DDBJ databases">
        <title>Annotation for the trematode Paragonimus heterotremus.</title>
        <authorList>
            <person name="Choi Y.-J."/>
        </authorList>
    </citation>
    <scope>NUCLEOTIDE SEQUENCE</scope>
    <source>
        <strain evidence="1">LC</strain>
    </source>
</reference>
<name>A0A8J4WM38_9TREM</name>
<keyword evidence="2" id="KW-1185">Reference proteome</keyword>